<proteinExistence type="predicted"/>
<comment type="caution">
    <text evidence="2">The sequence shown here is derived from an EMBL/GenBank/DDBJ whole genome shotgun (WGS) entry which is preliminary data.</text>
</comment>
<feature type="region of interest" description="Disordered" evidence="1">
    <location>
        <begin position="33"/>
        <end position="75"/>
    </location>
</feature>
<evidence type="ECO:0000256" key="1">
    <source>
        <dbReference type="SAM" id="MobiDB-lite"/>
    </source>
</evidence>
<dbReference type="AlphaFoldDB" id="A0A2S3VXS7"/>
<sequence>MQALVDILHEAVEMHPALVLHRGEVEEQVHQHRLAAPDLPDHVDPARPRRSRLRPAPAPKAQPRAQAAEQAGTRGRPLHDHRVVVAQFAPQPVQAAGRLFLFRVAVERARRNAGLVHGEGAGIALRNRL</sequence>
<accession>A0A2S3VXS7</accession>
<feature type="compositionally biased region" description="Low complexity" evidence="1">
    <location>
        <begin position="59"/>
        <end position="71"/>
    </location>
</feature>
<name>A0A2S3VXS7_9PROT</name>
<reference evidence="2 3" key="1">
    <citation type="submission" date="2018-01" db="EMBL/GenBank/DDBJ databases">
        <title>Draft Genome Sequence of Komagataeibacter maltaceti LMG 1529, a Vinegar Producing Acetic Acid Bacterium Isolated from Malt Vinegar Brewery Acetifiers.</title>
        <authorList>
            <person name="Zhang Q."/>
            <person name="Hollensteiner J."/>
            <person name="Poehlein A."/>
            <person name="Daniel R."/>
        </authorList>
    </citation>
    <scope>NUCLEOTIDE SEQUENCE [LARGE SCALE GENOMIC DNA]</scope>
    <source>
        <strain evidence="2 3">LMG 1529</strain>
    </source>
</reference>
<protein>
    <submittedName>
        <fullName evidence="2">Uncharacterized protein</fullName>
    </submittedName>
</protein>
<organism evidence="2 3">
    <name type="scientific">Novacetimonas maltaceti</name>
    <dbReference type="NCBI Taxonomy" id="1203393"/>
    <lineage>
        <taxon>Bacteria</taxon>
        <taxon>Pseudomonadati</taxon>
        <taxon>Pseudomonadota</taxon>
        <taxon>Alphaproteobacteria</taxon>
        <taxon>Acetobacterales</taxon>
        <taxon>Acetobacteraceae</taxon>
        <taxon>Novacetimonas</taxon>
    </lineage>
</organism>
<evidence type="ECO:0000313" key="3">
    <source>
        <dbReference type="Proteomes" id="UP000237344"/>
    </source>
</evidence>
<gene>
    <name evidence="2" type="ORF">KMAL_32740</name>
</gene>
<dbReference type="Proteomes" id="UP000237344">
    <property type="component" value="Unassembled WGS sequence"/>
</dbReference>
<evidence type="ECO:0000313" key="2">
    <source>
        <dbReference type="EMBL" id="POF61113.1"/>
    </source>
</evidence>
<dbReference type="EMBL" id="POTC01000149">
    <property type="protein sequence ID" value="POF61113.1"/>
    <property type="molecule type" value="Genomic_DNA"/>
</dbReference>
<keyword evidence="3" id="KW-1185">Reference proteome</keyword>